<dbReference type="OrthoDB" id="9781621at2"/>
<evidence type="ECO:0000256" key="5">
    <source>
        <dbReference type="ARBA" id="ARBA00022946"/>
    </source>
</evidence>
<evidence type="ECO:0000259" key="9">
    <source>
        <dbReference type="Pfam" id="PF07992"/>
    </source>
</evidence>
<dbReference type="AlphaFoldDB" id="S3UTG5"/>
<evidence type="ECO:0000256" key="1">
    <source>
        <dbReference type="ARBA" id="ARBA00005272"/>
    </source>
</evidence>
<dbReference type="InterPro" id="IPR045024">
    <property type="entry name" value="NDH-2"/>
</dbReference>
<evidence type="ECO:0000256" key="3">
    <source>
        <dbReference type="ARBA" id="ARBA00022630"/>
    </source>
</evidence>
<sequence>MPNNKKIKKKVVVIGAGFGGLQAIKKLSKDENLDITVIDKKNHHLFQPLLYQVATAVLSPADIAIPTRSLVGDNENVTVYLGEVDRIDIKERKVYFQDHSEDYDFLILAAGARTSYFGNDHWKRYTTGLKSLKDALEIRTKLLLSFERAELEEDKEIAKSLLNYVIIGGGPTGVELAGSIAELSHEIVRNEFHRIDPALSKITLIEASPRLLMAFHPNLSEFAKTRLEKRGVEVLIGTKVINIDEEGVHLDGRTIRCSNIIWAAGVQANAISQALGVPLDRTGRVMVDEFCNIEGHPEVFVIGDIANFTKNLERPLPGVSPVAMQQGRYVASLIFGDLKGKKRSAFKYVDKGSMATIGRQDAVAQVGLWRMKGFFGWAAWLFVHLFYQVGFKNKVSILITWFWSYLTFRAEARLIQDEVGSDGIPNPTAKEKRS</sequence>
<reference evidence="11" key="1">
    <citation type="submission" date="2013-04" db="EMBL/GenBank/DDBJ databases">
        <authorList>
            <person name="Harkins D.M."/>
            <person name="Durkin A.S."/>
            <person name="Selengut J.D."/>
            <person name="Sanka R."/>
            <person name="DePew J."/>
            <person name="Purushe J."/>
            <person name="Ahmed A."/>
            <person name="van der Linden H."/>
            <person name="Goris M.G.A."/>
            <person name="Hartskeerl R.A."/>
            <person name="Vinetz J.M."/>
            <person name="Sutton G.G."/>
            <person name="Nelson W.C."/>
            <person name="Fouts D.E."/>
        </authorList>
    </citation>
    <scope>NUCLEOTIDE SEQUENCE [LARGE SCALE GENOMIC DNA]</scope>
    <source>
        <strain evidence="11">BUT 6</strain>
    </source>
</reference>
<keyword evidence="3" id="KW-0285">Flavoprotein</keyword>
<dbReference type="PANTHER" id="PTHR43706:SF47">
    <property type="entry name" value="EXTERNAL NADH-UBIQUINONE OXIDOREDUCTASE 1, MITOCHONDRIAL-RELATED"/>
    <property type="match status" value="1"/>
</dbReference>
<protein>
    <recommendedName>
        <fullName evidence="2">NADH:ubiquinone reductase (non-electrogenic)</fullName>
        <ecNumber evidence="2">1.6.5.9</ecNumber>
    </recommendedName>
</protein>
<evidence type="ECO:0000256" key="8">
    <source>
        <dbReference type="ARBA" id="ARBA00047599"/>
    </source>
</evidence>
<evidence type="ECO:0000259" key="10">
    <source>
        <dbReference type="Pfam" id="PF22366"/>
    </source>
</evidence>
<evidence type="ECO:0000256" key="6">
    <source>
        <dbReference type="ARBA" id="ARBA00023002"/>
    </source>
</evidence>
<dbReference type="InterPro" id="IPR054585">
    <property type="entry name" value="NDH2-like_C"/>
</dbReference>
<evidence type="ECO:0000256" key="4">
    <source>
        <dbReference type="ARBA" id="ARBA00022827"/>
    </source>
</evidence>
<organism evidence="11 12">
    <name type="scientific">Leptospira fainei serovar Hurstbridge str. BUT 6</name>
    <dbReference type="NCBI Taxonomy" id="1193011"/>
    <lineage>
        <taxon>Bacteria</taxon>
        <taxon>Pseudomonadati</taxon>
        <taxon>Spirochaetota</taxon>
        <taxon>Spirochaetia</taxon>
        <taxon>Leptospirales</taxon>
        <taxon>Leptospiraceae</taxon>
        <taxon>Leptospira</taxon>
    </lineage>
</organism>
<dbReference type="InterPro" id="IPR023753">
    <property type="entry name" value="FAD/NAD-binding_dom"/>
</dbReference>
<keyword evidence="6" id="KW-0560">Oxidoreductase</keyword>
<evidence type="ECO:0000313" key="12">
    <source>
        <dbReference type="Proteomes" id="UP000014540"/>
    </source>
</evidence>
<evidence type="ECO:0000256" key="2">
    <source>
        <dbReference type="ARBA" id="ARBA00012637"/>
    </source>
</evidence>
<feature type="domain" description="External alternative NADH-ubiquinone oxidoreductase-like C-terminal" evidence="10">
    <location>
        <begin position="351"/>
        <end position="409"/>
    </location>
</feature>
<gene>
    <name evidence="11" type="ORF">LEP1GSC058_1134</name>
</gene>
<dbReference type="PRINTS" id="PR00411">
    <property type="entry name" value="PNDRDTASEI"/>
</dbReference>
<dbReference type="PRINTS" id="PR00368">
    <property type="entry name" value="FADPNR"/>
</dbReference>
<keyword evidence="5" id="KW-0809">Transit peptide</keyword>
<feature type="domain" description="FAD/NAD(P)-binding" evidence="9">
    <location>
        <begin position="9"/>
        <end position="327"/>
    </location>
</feature>
<comment type="caution">
    <text evidence="11">The sequence shown here is derived from an EMBL/GenBank/DDBJ whole genome shotgun (WGS) entry which is preliminary data.</text>
</comment>
<keyword evidence="4" id="KW-0274">FAD</keyword>
<evidence type="ECO:0000313" key="11">
    <source>
        <dbReference type="EMBL" id="EPG72528.1"/>
    </source>
</evidence>
<dbReference type="Pfam" id="PF07992">
    <property type="entry name" value="Pyr_redox_2"/>
    <property type="match status" value="1"/>
</dbReference>
<dbReference type="EC" id="1.6.5.9" evidence="2"/>
<dbReference type="InterPro" id="IPR036188">
    <property type="entry name" value="FAD/NAD-bd_sf"/>
</dbReference>
<accession>S3UTG5</accession>
<comment type="catalytic activity">
    <reaction evidence="8">
        <text>a quinone + NADH + H(+) = a quinol + NAD(+)</text>
        <dbReference type="Rhea" id="RHEA:46160"/>
        <dbReference type="ChEBI" id="CHEBI:15378"/>
        <dbReference type="ChEBI" id="CHEBI:24646"/>
        <dbReference type="ChEBI" id="CHEBI:57540"/>
        <dbReference type="ChEBI" id="CHEBI:57945"/>
        <dbReference type="ChEBI" id="CHEBI:132124"/>
        <dbReference type="EC" id="1.6.5.9"/>
    </reaction>
</comment>
<dbReference type="GO" id="GO:0050136">
    <property type="term" value="F:NADH dehydrogenase (quinone) (non-electrogenic) activity"/>
    <property type="evidence" value="ECO:0007669"/>
    <property type="project" value="UniProtKB-EC"/>
</dbReference>
<evidence type="ECO:0000256" key="7">
    <source>
        <dbReference type="ARBA" id="ARBA00023027"/>
    </source>
</evidence>
<dbReference type="Pfam" id="PF22366">
    <property type="entry name" value="NDH2_C"/>
    <property type="match status" value="1"/>
</dbReference>
<keyword evidence="12" id="KW-1185">Reference proteome</keyword>
<dbReference type="Gene3D" id="3.50.50.100">
    <property type="match status" value="1"/>
</dbReference>
<keyword evidence="7" id="KW-0520">NAD</keyword>
<proteinExistence type="inferred from homology"/>
<name>S3UTG5_9LEPT</name>
<dbReference type="SUPFAM" id="SSF51905">
    <property type="entry name" value="FAD/NAD(P)-binding domain"/>
    <property type="match status" value="1"/>
</dbReference>
<dbReference type="STRING" id="1193011.LEP1GSC058_1134"/>
<dbReference type="PANTHER" id="PTHR43706">
    <property type="entry name" value="NADH DEHYDROGENASE"/>
    <property type="match status" value="1"/>
</dbReference>
<dbReference type="RefSeq" id="WP_016551097.1">
    <property type="nucleotide sequence ID" value="NZ_AKWZ02000011.1"/>
</dbReference>
<dbReference type="Proteomes" id="UP000014540">
    <property type="component" value="Unassembled WGS sequence"/>
</dbReference>
<dbReference type="EMBL" id="AKWZ02000011">
    <property type="protein sequence ID" value="EPG72528.1"/>
    <property type="molecule type" value="Genomic_DNA"/>
</dbReference>
<comment type="similarity">
    <text evidence="1">Belongs to the NADH dehydrogenase family.</text>
</comment>